<comment type="subunit">
    <text evidence="1">Homodimer.</text>
</comment>
<protein>
    <recommendedName>
        <fullName evidence="3">Stress-response A/B barrel domain-containing protein</fullName>
    </recommendedName>
</protein>
<accession>A0A5J9UTR9</accession>
<dbReference type="EMBL" id="RWGY01000013">
    <property type="protein sequence ID" value="TVU26460.1"/>
    <property type="molecule type" value="Genomic_DNA"/>
</dbReference>
<comment type="caution">
    <text evidence="4">The sequence shown here is derived from an EMBL/GenBank/DDBJ whole genome shotgun (WGS) entry which is preliminary data.</text>
</comment>
<organism evidence="4 5">
    <name type="scientific">Eragrostis curvula</name>
    <name type="common">weeping love grass</name>
    <dbReference type="NCBI Taxonomy" id="38414"/>
    <lineage>
        <taxon>Eukaryota</taxon>
        <taxon>Viridiplantae</taxon>
        <taxon>Streptophyta</taxon>
        <taxon>Embryophyta</taxon>
        <taxon>Tracheophyta</taxon>
        <taxon>Spermatophyta</taxon>
        <taxon>Magnoliopsida</taxon>
        <taxon>Liliopsida</taxon>
        <taxon>Poales</taxon>
        <taxon>Poaceae</taxon>
        <taxon>PACMAD clade</taxon>
        <taxon>Chloridoideae</taxon>
        <taxon>Eragrostideae</taxon>
        <taxon>Eragrostidinae</taxon>
        <taxon>Eragrostis</taxon>
    </lineage>
</organism>
<dbReference type="Proteomes" id="UP000324897">
    <property type="component" value="Chromosome 2"/>
</dbReference>
<evidence type="ECO:0000313" key="4">
    <source>
        <dbReference type="EMBL" id="TVU26460.1"/>
    </source>
</evidence>
<feature type="domain" description="Stress-response A/B barrel" evidence="3">
    <location>
        <begin position="29"/>
        <end position="141"/>
    </location>
</feature>
<dbReference type="Gene3D" id="3.30.70.100">
    <property type="match status" value="1"/>
</dbReference>
<evidence type="ECO:0000256" key="2">
    <source>
        <dbReference type="SAM" id="MobiDB-lite"/>
    </source>
</evidence>
<feature type="domain" description="Stress-response A/B barrel" evidence="3">
    <location>
        <begin position="157"/>
        <end position="269"/>
    </location>
</feature>
<dbReference type="InterPro" id="IPR011008">
    <property type="entry name" value="Dimeric_a/b-barrel"/>
</dbReference>
<name>A0A5J9UTR9_9POAL</name>
<feature type="non-terminal residue" evidence="4">
    <location>
        <position position="1"/>
    </location>
</feature>
<dbReference type="PANTHER" id="PTHR33178">
    <property type="match status" value="1"/>
</dbReference>
<feature type="region of interest" description="Disordered" evidence="2">
    <location>
        <begin position="42"/>
        <end position="71"/>
    </location>
</feature>
<evidence type="ECO:0000259" key="3">
    <source>
        <dbReference type="PROSITE" id="PS51502"/>
    </source>
</evidence>
<dbReference type="SUPFAM" id="SSF54909">
    <property type="entry name" value="Dimeric alpha+beta barrel"/>
    <property type="match status" value="1"/>
</dbReference>
<dbReference type="PANTHER" id="PTHR33178:SF3">
    <property type="entry name" value="STRESS-RESPONSE A_B BARREL DOMAIN-CONTAINING PROTEIN UP3"/>
    <property type="match status" value="1"/>
</dbReference>
<dbReference type="Pfam" id="PF07876">
    <property type="entry name" value="Dabb"/>
    <property type="match status" value="1"/>
</dbReference>
<dbReference type="SMART" id="SM00886">
    <property type="entry name" value="Dabb"/>
    <property type="match status" value="2"/>
</dbReference>
<dbReference type="PROSITE" id="PS51502">
    <property type="entry name" value="S_R_A_B_BARREL"/>
    <property type="match status" value="2"/>
</dbReference>
<evidence type="ECO:0000313" key="5">
    <source>
        <dbReference type="Proteomes" id="UP000324897"/>
    </source>
</evidence>
<dbReference type="OrthoDB" id="42919at2759"/>
<evidence type="ECO:0000256" key="1">
    <source>
        <dbReference type="ARBA" id="ARBA00011738"/>
    </source>
</evidence>
<dbReference type="InterPro" id="IPR013097">
    <property type="entry name" value="Dabb"/>
</dbReference>
<dbReference type="InterPro" id="IPR044662">
    <property type="entry name" value="HS1/DABB1-like"/>
</dbReference>
<keyword evidence="5" id="KW-1185">Reference proteome</keyword>
<proteinExistence type="predicted"/>
<sequence>MICPKALIASPVHLPTLRRPNRSSASALRCHFLLLRRRRDPNRAHGAHQIPPRGCSQGRRNGDGLRAAGARHHGPGLAHLHAGPVLRLGSPAAAALGPTHVLHSRYAAKSDLAAYAAHPAHVAAVQAHVLPNALDTTAVDWVNAAPAVSCPVAPGSVVRLTLAKAHDGVDLAQVVETVAAATKAAVEIMGPAKVGFGVSFGENFASPARAKGYQFGMVVVFDSVEDLCSQKKKKKDSVEDLDAVEGNQKVLEARAGVRSQLDDVCVLDFVVGSAAADAYV</sequence>
<reference evidence="4 5" key="1">
    <citation type="journal article" date="2019" name="Sci. Rep.">
        <title>A high-quality genome of Eragrostis curvula grass provides insights into Poaceae evolution and supports new strategies to enhance forage quality.</title>
        <authorList>
            <person name="Carballo J."/>
            <person name="Santos B.A.C.M."/>
            <person name="Zappacosta D."/>
            <person name="Garbus I."/>
            <person name="Selva J.P."/>
            <person name="Gallo C.A."/>
            <person name="Diaz A."/>
            <person name="Albertini E."/>
            <person name="Caccamo M."/>
            <person name="Echenique V."/>
        </authorList>
    </citation>
    <scope>NUCLEOTIDE SEQUENCE [LARGE SCALE GENOMIC DNA]</scope>
    <source>
        <strain evidence="5">cv. Victoria</strain>
        <tissue evidence="4">Leaf</tissue>
    </source>
</reference>
<dbReference type="Gramene" id="TVU26460">
    <property type="protein sequence ID" value="TVU26460"/>
    <property type="gene ID" value="EJB05_29007"/>
</dbReference>
<dbReference type="AlphaFoldDB" id="A0A5J9UTR9"/>
<gene>
    <name evidence="4" type="ORF">EJB05_29007</name>
</gene>